<keyword evidence="1" id="KW-1133">Transmembrane helix</keyword>
<feature type="transmembrane region" description="Helical" evidence="1">
    <location>
        <begin position="388"/>
        <end position="409"/>
    </location>
</feature>
<name>A0A8I0AIR1_9FIRM</name>
<proteinExistence type="predicted"/>
<organism evidence="2 3">
    <name type="scientific">Blautia segnis</name>
    <dbReference type="NCBI Taxonomy" id="2763030"/>
    <lineage>
        <taxon>Bacteria</taxon>
        <taxon>Bacillati</taxon>
        <taxon>Bacillota</taxon>
        <taxon>Clostridia</taxon>
        <taxon>Lachnospirales</taxon>
        <taxon>Lachnospiraceae</taxon>
        <taxon>Blautia</taxon>
    </lineage>
</organism>
<reference evidence="2 3" key="1">
    <citation type="submission" date="2020-08" db="EMBL/GenBank/DDBJ databases">
        <title>Genome public.</title>
        <authorList>
            <person name="Liu C."/>
            <person name="Sun Q."/>
        </authorList>
    </citation>
    <scope>NUCLEOTIDE SEQUENCE [LARGE SCALE GENOMIC DNA]</scope>
    <source>
        <strain evidence="2 3">BX17</strain>
    </source>
</reference>
<evidence type="ECO:0000256" key="1">
    <source>
        <dbReference type="SAM" id="Phobius"/>
    </source>
</evidence>
<feature type="transmembrane region" description="Helical" evidence="1">
    <location>
        <begin position="34"/>
        <end position="59"/>
    </location>
</feature>
<comment type="caution">
    <text evidence="2">The sequence shown here is derived from an EMBL/GenBank/DDBJ whole genome shotgun (WGS) entry which is preliminary data.</text>
</comment>
<accession>A0A8I0AIR1</accession>
<dbReference type="EMBL" id="JACOOT010000019">
    <property type="protein sequence ID" value="MBC5651089.1"/>
    <property type="molecule type" value="Genomic_DNA"/>
</dbReference>
<protein>
    <submittedName>
        <fullName evidence="2">Uncharacterized protein</fullName>
    </submittedName>
</protein>
<sequence length="417" mass="47795">MDINEVRKKEEERLKKVNKYHETEKQDQKRKKRVVKIISFILAVLGILVLFVFGASVYIQNKLHVEEGIDKVSFLCRIPGGTKLVDQNIAFYLNSTLSEYNNDKINERELDSKFSILERQNLTEGELQIFSSYKEKKELYIASKEGFILGKEYEASAEYIYAMDEYQKVIKEDTNYSKASGQIADIKNEYINAVIQTAYEELTANNNLEYVCDLFNKATNYFPENSELLAYKNAEEITGNPLLYNIAKTFCDKLKKAEKDENHTEAECTEVTLYKISDTCVIYSTAFHTQYPPACYFYYQVYANGDFEELSAEDFQNILKSIKRVPQTTINWDEELEKNEKLDLVIAQMAALNDSSSEKISTSAINEIKNNDNAMQERIENGNSGTGVNTLLVVLAEGAAVLFGLWIMIKMITSVFQ</sequence>
<evidence type="ECO:0000313" key="3">
    <source>
        <dbReference type="Proteomes" id="UP000652847"/>
    </source>
</evidence>
<keyword evidence="3" id="KW-1185">Reference proteome</keyword>
<evidence type="ECO:0000313" key="2">
    <source>
        <dbReference type="EMBL" id="MBC5651089.1"/>
    </source>
</evidence>
<dbReference type="AlphaFoldDB" id="A0A8I0AIR1"/>
<gene>
    <name evidence="2" type="ORF">H8S54_08210</name>
</gene>
<dbReference type="RefSeq" id="WP_186901258.1">
    <property type="nucleotide sequence ID" value="NZ_JACOOT010000019.1"/>
</dbReference>
<dbReference type="Proteomes" id="UP000652847">
    <property type="component" value="Unassembled WGS sequence"/>
</dbReference>
<keyword evidence="1" id="KW-0472">Membrane</keyword>
<keyword evidence="1" id="KW-0812">Transmembrane</keyword>